<dbReference type="KEGG" id="abas:ACPOL_1731"/>
<proteinExistence type="predicted"/>
<dbReference type="AlphaFoldDB" id="A0A2Z5FW05"/>
<accession>A0A2Z5FW05</accession>
<gene>
    <name evidence="2" type="ORF">ACPOL_1731</name>
</gene>
<feature type="compositionally biased region" description="Polar residues" evidence="1">
    <location>
        <begin position="8"/>
        <end position="20"/>
    </location>
</feature>
<sequence>MADRKASPETNETTTSNDKLQQAIERAERAEAELARLKAGAGREPALEVEAAASGIDREAIDGDGEEDGEAALRKDSMMAHLMDSLDAGKDIGHYGRLVFAMVARHFLPGEEVVGWLTRDPDFSEEQAVLMLRQVEGRDYNPPKRERILAWQAEQEFPILPNPEDPDCGNLYRNLKFPDSIYHHIEEYQEHKIHSESV</sequence>
<name>A0A2Z5FW05_9BACT</name>
<evidence type="ECO:0000313" key="3">
    <source>
        <dbReference type="Proteomes" id="UP000253606"/>
    </source>
</evidence>
<dbReference type="EMBL" id="CP030840">
    <property type="protein sequence ID" value="AXC11073.1"/>
    <property type="molecule type" value="Genomic_DNA"/>
</dbReference>
<evidence type="ECO:0000256" key="1">
    <source>
        <dbReference type="SAM" id="MobiDB-lite"/>
    </source>
</evidence>
<protein>
    <submittedName>
        <fullName evidence="2">Uncharacterized protein</fullName>
    </submittedName>
</protein>
<organism evidence="2 3">
    <name type="scientific">Acidisarcina polymorpha</name>
    <dbReference type="NCBI Taxonomy" id="2211140"/>
    <lineage>
        <taxon>Bacteria</taxon>
        <taxon>Pseudomonadati</taxon>
        <taxon>Acidobacteriota</taxon>
        <taxon>Terriglobia</taxon>
        <taxon>Terriglobales</taxon>
        <taxon>Acidobacteriaceae</taxon>
        <taxon>Acidisarcina</taxon>
    </lineage>
</organism>
<evidence type="ECO:0000313" key="2">
    <source>
        <dbReference type="EMBL" id="AXC11073.1"/>
    </source>
</evidence>
<feature type="region of interest" description="Disordered" evidence="1">
    <location>
        <begin position="1"/>
        <end position="23"/>
    </location>
</feature>
<dbReference type="Proteomes" id="UP000253606">
    <property type="component" value="Chromosome"/>
</dbReference>
<reference evidence="2 3" key="1">
    <citation type="journal article" date="2018" name="Front. Microbiol.">
        <title>Hydrolytic Capabilities as a Key to Environmental Success: Chitinolytic and Cellulolytic Acidobacteria From Acidic Sub-arctic Soils and Boreal Peatlands.</title>
        <authorList>
            <person name="Belova S.E."/>
            <person name="Ravin N.V."/>
            <person name="Pankratov T.A."/>
            <person name="Rakitin A.L."/>
            <person name="Ivanova A.A."/>
            <person name="Beletsky A.V."/>
            <person name="Mardanov A.V."/>
            <person name="Sinninghe Damste J.S."/>
            <person name="Dedysh S.N."/>
        </authorList>
    </citation>
    <scope>NUCLEOTIDE SEQUENCE [LARGE SCALE GENOMIC DNA]</scope>
    <source>
        <strain evidence="2 3">SBC82</strain>
    </source>
</reference>
<dbReference type="RefSeq" id="WP_201759111.1">
    <property type="nucleotide sequence ID" value="NZ_CP030840.1"/>
</dbReference>
<keyword evidence="3" id="KW-1185">Reference proteome</keyword>